<comment type="caution">
    <text evidence="2">The sequence shown here is derived from an EMBL/GenBank/DDBJ whole genome shotgun (WGS) entry which is preliminary data.</text>
</comment>
<dbReference type="EMBL" id="JANPWB010000005">
    <property type="protein sequence ID" value="KAJ1189710.1"/>
    <property type="molecule type" value="Genomic_DNA"/>
</dbReference>
<organism evidence="2 3">
    <name type="scientific">Pleurodeles waltl</name>
    <name type="common">Iberian ribbed newt</name>
    <dbReference type="NCBI Taxonomy" id="8319"/>
    <lineage>
        <taxon>Eukaryota</taxon>
        <taxon>Metazoa</taxon>
        <taxon>Chordata</taxon>
        <taxon>Craniata</taxon>
        <taxon>Vertebrata</taxon>
        <taxon>Euteleostomi</taxon>
        <taxon>Amphibia</taxon>
        <taxon>Batrachia</taxon>
        <taxon>Caudata</taxon>
        <taxon>Salamandroidea</taxon>
        <taxon>Salamandridae</taxon>
        <taxon>Pleurodelinae</taxon>
        <taxon>Pleurodeles</taxon>
    </lineage>
</organism>
<dbReference type="AlphaFoldDB" id="A0AAV7UL23"/>
<sequence>MPLLSLQEFPAPNGVFRCSARYHIAPCLRLLQPARRPPRPPAKPSPRRQPFASPVGPLPALTPRPRAAYSRISRPGPHHVAPETWLPWPSIGSHPSACRSTAGHKYQSPQGTALCDIPTSAEAIQHVNGGFKDGLQGGSWSCFKTRPPCSRASSVLQEH</sequence>
<feature type="region of interest" description="Disordered" evidence="1">
    <location>
        <begin position="33"/>
        <end position="63"/>
    </location>
</feature>
<gene>
    <name evidence="2" type="ORF">NDU88_006452</name>
</gene>
<evidence type="ECO:0000256" key="1">
    <source>
        <dbReference type="SAM" id="MobiDB-lite"/>
    </source>
</evidence>
<proteinExistence type="predicted"/>
<evidence type="ECO:0000313" key="3">
    <source>
        <dbReference type="Proteomes" id="UP001066276"/>
    </source>
</evidence>
<keyword evidence="3" id="KW-1185">Reference proteome</keyword>
<accession>A0AAV7UL23</accession>
<reference evidence="2" key="1">
    <citation type="journal article" date="2022" name="bioRxiv">
        <title>Sequencing and chromosome-scale assembly of the giantPleurodeles waltlgenome.</title>
        <authorList>
            <person name="Brown T."/>
            <person name="Elewa A."/>
            <person name="Iarovenko S."/>
            <person name="Subramanian E."/>
            <person name="Araus A.J."/>
            <person name="Petzold A."/>
            <person name="Susuki M."/>
            <person name="Suzuki K.-i.T."/>
            <person name="Hayashi T."/>
            <person name="Toyoda A."/>
            <person name="Oliveira C."/>
            <person name="Osipova E."/>
            <person name="Leigh N.D."/>
            <person name="Simon A."/>
            <person name="Yun M.H."/>
        </authorList>
    </citation>
    <scope>NUCLEOTIDE SEQUENCE</scope>
    <source>
        <strain evidence="2">20211129_DDA</strain>
        <tissue evidence="2">Liver</tissue>
    </source>
</reference>
<evidence type="ECO:0000313" key="2">
    <source>
        <dbReference type="EMBL" id="KAJ1189710.1"/>
    </source>
</evidence>
<protein>
    <submittedName>
        <fullName evidence="2">Uncharacterized protein</fullName>
    </submittedName>
</protein>
<dbReference type="Proteomes" id="UP001066276">
    <property type="component" value="Chromosome 3_1"/>
</dbReference>
<name>A0AAV7UL23_PLEWA</name>